<dbReference type="PATRIC" id="fig|1423783.4.peg.887"/>
<dbReference type="PANTHER" id="PTHR31423:SF3">
    <property type="entry name" value="PROLYL-TRNA SYNTHETASE ASSOCIATED DOMAIN-CONTAINING PROTEIN 1-RELATED"/>
    <property type="match status" value="1"/>
</dbReference>
<evidence type="ECO:0000259" key="3">
    <source>
        <dbReference type="Pfam" id="PF04073"/>
    </source>
</evidence>
<keyword evidence="5" id="KW-1185">Reference proteome</keyword>
<dbReference type="PANTHER" id="PTHR31423">
    <property type="entry name" value="YBAK DOMAIN-CONTAINING PROTEIN"/>
    <property type="match status" value="1"/>
</dbReference>
<keyword evidence="2" id="KW-0648">Protein biosynthesis</keyword>
<evidence type="ECO:0000256" key="1">
    <source>
        <dbReference type="ARBA" id="ARBA00010201"/>
    </source>
</evidence>
<dbReference type="SUPFAM" id="SSF55826">
    <property type="entry name" value="YbaK/ProRS associated domain"/>
    <property type="match status" value="1"/>
</dbReference>
<dbReference type="GO" id="GO:0006412">
    <property type="term" value="P:translation"/>
    <property type="evidence" value="ECO:0007669"/>
    <property type="project" value="UniProtKB-KW"/>
</dbReference>
<dbReference type="GO" id="GO:0002161">
    <property type="term" value="F:aminoacyl-tRNA deacylase activity"/>
    <property type="evidence" value="ECO:0007669"/>
    <property type="project" value="InterPro"/>
</dbReference>
<dbReference type="Proteomes" id="UP000051922">
    <property type="component" value="Unassembled WGS sequence"/>
</dbReference>
<dbReference type="InterPro" id="IPR040285">
    <property type="entry name" value="ProX/PRXD1"/>
</dbReference>
<sequence>MVRKDRWLNIMTLPEQYLQRLDSLQVKYRVIQHAPVRRMLDDQEAAFAGVIVVKNILFSVDGKLVLVLQDDQNRVDVHTLASVMGVSRSRVRMATNEELAAAMGVAPGLVSPLVLAEDTPVRVIISRQLTGRSALGFHFGDPARTAVISSADLLRFLRNLGVEPQITSIDGTKVQEG</sequence>
<comment type="caution">
    <text evidence="4">The sequence shown here is derived from an EMBL/GenBank/DDBJ whole genome shotgun (WGS) entry which is preliminary data.</text>
</comment>
<evidence type="ECO:0000313" key="5">
    <source>
        <dbReference type="Proteomes" id="UP000051922"/>
    </source>
</evidence>
<dbReference type="AlphaFoldDB" id="A0A0R1U5N1"/>
<accession>A0A0R1U5N1</accession>
<name>A0A0R1U5N1_9LACO</name>
<dbReference type="STRING" id="1423783.FC50_GL000860"/>
<gene>
    <name evidence="4" type="ORF">FC50_GL000860</name>
</gene>
<evidence type="ECO:0000313" key="4">
    <source>
        <dbReference type="EMBL" id="KRL86341.1"/>
    </source>
</evidence>
<proteinExistence type="inferred from homology"/>
<dbReference type="Gene3D" id="3.90.960.10">
    <property type="entry name" value="YbaK/aminoacyl-tRNA synthetase-associated domain"/>
    <property type="match status" value="1"/>
</dbReference>
<dbReference type="Pfam" id="PF04073">
    <property type="entry name" value="tRNA_edit"/>
    <property type="match status" value="1"/>
</dbReference>
<dbReference type="OrthoDB" id="9798587at2"/>
<dbReference type="InterPro" id="IPR036754">
    <property type="entry name" value="YbaK/aa-tRNA-synt-asso_dom_sf"/>
</dbReference>
<dbReference type="EMBL" id="AZFJ01000045">
    <property type="protein sequence ID" value="KRL86341.1"/>
    <property type="molecule type" value="Genomic_DNA"/>
</dbReference>
<evidence type="ECO:0000256" key="2">
    <source>
        <dbReference type="ARBA" id="ARBA00022917"/>
    </source>
</evidence>
<comment type="similarity">
    <text evidence="1">Belongs to the PRORSD1 family.</text>
</comment>
<reference evidence="4 5" key="1">
    <citation type="journal article" date="2015" name="Genome Announc.">
        <title>Expanding the biotechnology potential of lactobacilli through comparative genomics of 213 strains and associated genera.</title>
        <authorList>
            <person name="Sun Z."/>
            <person name="Harris H.M."/>
            <person name="McCann A."/>
            <person name="Guo C."/>
            <person name="Argimon S."/>
            <person name="Zhang W."/>
            <person name="Yang X."/>
            <person name="Jeffery I.B."/>
            <person name="Cooney J.C."/>
            <person name="Kagawa T.F."/>
            <person name="Liu W."/>
            <person name="Song Y."/>
            <person name="Salvetti E."/>
            <person name="Wrobel A."/>
            <person name="Rasinkangas P."/>
            <person name="Parkhill J."/>
            <person name="Rea M.C."/>
            <person name="O'Sullivan O."/>
            <person name="Ritari J."/>
            <person name="Douillard F.P."/>
            <person name="Paul Ross R."/>
            <person name="Yang R."/>
            <person name="Briner A.E."/>
            <person name="Felis G.E."/>
            <person name="de Vos W.M."/>
            <person name="Barrangou R."/>
            <person name="Klaenhammer T.R."/>
            <person name="Caufield P.W."/>
            <person name="Cui Y."/>
            <person name="Zhang H."/>
            <person name="O'Toole P.W."/>
        </authorList>
    </citation>
    <scope>NUCLEOTIDE SEQUENCE [LARGE SCALE GENOMIC DNA]</scope>
    <source>
        <strain evidence="4 5">DSM 15945</strain>
    </source>
</reference>
<dbReference type="InterPro" id="IPR007214">
    <property type="entry name" value="YbaK/aa-tRNA-synth-assoc-dom"/>
</dbReference>
<protein>
    <recommendedName>
        <fullName evidence="3">YbaK/aminoacyl-tRNA synthetase-associated domain-containing protein</fullName>
    </recommendedName>
</protein>
<organism evidence="4 5">
    <name type="scientific">Lacticaseibacillus pantheris DSM 15945 = JCM 12539 = NBRC 106106</name>
    <dbReference type="NCBI Taxonomy" id="1423783"/>
    <lineage>
        <taxon>Bacteria</taxon>
        <taxon>Bacillati</taxon>
        <taxon>Bacillota</taxon>
        <taxon>Bacilli</taxon>
        <taxon>Lactobacillales</taxon>
        <taxon>Lactobacillaceae</taxon>
        <taxon>Lacticaseibacillus</taxon>
    </lineage>
</organism>
<feature type="domain" description="YbaK/aminoacyl-tRNA synthetase-associated" evidence="3">
    <location>
        <begin position="50"/>
        <end position="156"/>
    </location>
</feature>